<accession>A0AA38MET6</accession>
<sequence length="144" mass="16093">MKYAFVHPNNATTNPLSNKRAVHLAPKLNISETVIRPHEHAMFTDTAYRDLYYNKANFGGRETAIRLPGAGIIFRDSRADATPESVTESWTECWVAKRYRTCPLCCRPGAPASHFSVTASRRSEAVPSNAELSPGRPEDDRDPF</sequence>
<dbReference type="EMBL" id="JALNTZ010000004">
    <property type="protein sequence ID" value="KAJ3653722.1"/>
    <property type="molecule type" value="Genomic_DNA"/>
</dbReference>
<feature type="region of interest" description="Disordered" evidence="1">
    <location>
        <begin position="119"/>
        <end position="144"/>
    </location>
</feature>
<dbReference type="AlphaFoldDB" id="A0AA38MET6"/>
<comment type="caution">
    <text evidence="2">The sequence shown here is derived from an EMBL/GenBank/DDBJ whole genome shotgun (WGS) entry which is preliminary data.</text>
</comment>
<reference evidence="2" key="1">
    <citation type="journal article" date="2023" name="G3 (Bethesda)">
        <title>Whole genome assemblies of Zophobas morio and Tenebrio molitor.</title>
        <authorList>
            <person name="Kaur S."/>
            <person name="Stinson S.A."/>
            <person name="diCenzo G.C."/>
        </authorList>
    </citation>
    <scope>NUCLEOTIDE SEQUENCE</scope>
    <source>
        <strain evidence="2">QUZm001</strain>
    </source>
</reference>
<evidence type="ECO:0000313" key="2">
    <source>
        <dbReference type="EMBL" id="KAJ3653722.1"/>
    </source>
</evidence>
<protein>
    <submittedName>
        <fullName evidence="2">Uncharacterized protein</fullName>
    </submittedName>
</protein>
<proteinExistence type="predicted"/>
<evidence type="ECO:0000313" key="3">
    <source>
        <dbReference type="Proteomes" id="UP001168821"/>
    </source>
</evidence>
<name>A0AA38MET6_9CUCU</name>
<dbReference type="Proteomes" id="UP001168821">
    <property type="component" value="Unassembled WGS sequence"/>
</dbReference>
<keyword evidence="3" id="KW-1185">Reference proteome</keyword>
<organism evidence="2 3">
    <name type="scientific">Zophobas morio</name>
    <dbReference type="NCBI Taxonomy" id="2755281"/>
    <lineage>
        <taxon>Eukaryota</taxon>
        <taxon>Metazoa</taxon>
        <taxon>Ecdysozoa</taxon>
        <taxon>Arthropoda</taxon>
        <taxon>Hexapoda</taxon>
        <taxon>Insecta</taxon>
        <taxon>Pterygota</taxon>
        <taxon>Neoptera</taxon>
        <taxon>Endopterygota</taxon>
        <taxon>Coleoptera</taxon>
        <taxon>Polyphaga</taxon>
        <taxon>Cucujiformia</taxon>
        <taxon>Tenebrionidae</taxon>
        <taxon>Zophobas</taxon>
    </lineage>
</organism>
<gene>
    <name evidence="2" type="ORF">Zmor_012959</name>
</gene>
<evidence type="ECO:0000256" key="1">
    <source>
        <dbReference type="SAM" id="MobiDB-lite"/>
    </source>
</evidence>